<evidence type="ECO:0000313" key="7">
    <source>
        <dbReference type="EMBL" id="KZN03895.1"/>
    </source>
</evidence>
<comment type="caution">
    <text evidence="7">The sequence shown here is derived from an EMBL/GenBank/DDBJ whole genome shotgun (WGS) entry which is preliminary data.</text>
</comment>
<name>A0A161WYV4_DAUCS</name>
<dbReference type="EMBL" id="LNRQ01000003">
    <property type="protein sequence ID" value="KZN03895.1"/>
    <property type="molecule type" value="Genomic_DNA"/>
</dbReference>
<evidence type="ECO:0000259" key="6">
    <source>
        <dbReference type="PROSITE" id="PS51762"/>
    </source>
</evidence>
<accession>A0A161WYV4</accession>
<evidence type="ECO:0000259" key="5">
    <source>
        <dbReference type="PROSITE" id="PS50090"/>
    </source>
</evidence>
<keyword evidence="2" id="KW-0808">Transferase</keyword>
<feature type="region of interest" description="Disordered" evidence="4">
    <location>
        <begin position="461"/>
        <end position="581"/>
    </location>
</feature>
<dbReference type="InterPro" id="IPR044798">
    <property type="entry name" value="EAF1A/B"/>
</dbReference>
<evidence type="ECO:0000256" key="3">
    <source>
        <dbReference type="ARBA" id="ARBA00034022"/>
    </source>
</evidence>
<dbReference type="PANTHER" id="PTHR46774:SF3">
    <property type="entry name" value="CHROMATIN MODIFICATION-RELATED PROTEIN EAF1 A-RELATED"/>
    <property type="match status" value="1"/>
</dbReference>
<dbReference type="AlphaFoldDB" id="A0A161WYV4"/>
<dbReference type="Gene3D" id="2.60.120.200">
    <property type="match status" value="1"/>
</dbReference>
<feature type="region of interest" description="Disordered" evidence="4">
    <location>
        <begin position="756"/>
        <end position="791"/>
    </location>
</feature>
<dbReference type="GO" id="GO:0016762">
    <property type="term" value="F:xyloglucan:xyloglucosyl transferase activity"/>
    <property type="evidence" value="ECO:0007669"/>
    <property type="project" value="UniProtKB-EC"/>
</dbReference>
<organism evidence="7">
    <name type="scientific">Daucus carota subsp. sativus</name>
    <name type="common">Carrot</name>
    <dbReference type="NCBI Taxonomy" id="79200"/>
    <lineage>
        <taxon>Eukaryota</taxon>
        <taxon>Viridiplantae</taxon>
        <taxon>Streptophyta</taxon>
        <taxon>Embryophyta</taxon>
        <taxon>Tracheophyta</taxon>
        <taxon>Spermatophyta</taxon>
        <taxon>Magnoliopsida</taxon>
        <taxon>eudicotyledons</taxon>
        <taxon>Gunneridae</taxon>
        <taxon>Pentapetalae</taxon>
        <taxon>asterids</taxon>
        <taxon>campanulids</taxon>
        <taxon>Apiales</taxon>
        <taxon>Apiaceae</taxon>
        <taxon>Apioideae</taxon>
        <taxon>Scandiceae</taxon>
        <taxon>Daucinae</taxon>
        <taxon>Daucus</taxon>
        <taxon>Daucus sect. Daucus</taxon>
    </lineage>
</organism>
<dbReference type="PROSITE" id="PS51762">
    <property type="entry name" value="GH16_2"/>
    <property type="match status" value="1"/>
</dbReference>
<feature type="compositionally biased region" description="Low complexity" evidence="4">
    <location>
        <begin position="655"/>
        <end position="665"/>
    </location>
</feature>
<reference evidence="7" key="1">
    <citation type="journal article" date="2016" name="Nat. Genet.">
        <title>A high-quality carrot genome assembly provides new insights into carotenoid accumulation and asterid genome evolution.</title>
        <authorList>
            <person name="Iorizzo M."/>
            <person name="Ellison S."/>
            <person name="Senalik D."/>
            <person name="Zeng P."/>
            <person name="Satapoomin P."/>
            <person name="Huang J."/>
            <person name="Bowman M."/>
            <person name="Iovene M."/>
            <person name="Sanseverino W."/>
            <person name="Cavagnaro P."/>
            <person name="Yildiz M."/>
            <person name="Macko-Podgorni A."/>
            <person name="Moranska E."/>
            <person name="Grzebelus E."/>
            <person name="Grzebelus D."/>
            <person name="Ashrafi H."/>
            <person name="Zheng Z."/>
            <person name="Cheng S."/>
            <person name="Spooner D."/>
            <person name="Van Deynze A."/>
            <person name="Simon P."/>
        </authorList>
    </citation>
    <scope>NUCLEOTIDE SEQUENCE [LARGE SCALE GENOMIC DNA]</scope>
    <source>
        <tissue evidence="7">Leaf</tissue>
    </source>
</reference>
<dbReference type="InterPro" id="IPR010713">
    <property type="entry name" value="XET_C"/>
</dbReference>
<dbReference type="GO" id="GO:0044042">
    <property type="term" value="P:glucan metabolic process"/>
    <property type="evidence" value="ECO:0007669"/>
    <property type="project" value="InterPro"/>
</dbReference>
<feature type="region of interest" description="Disordered" evidence="4">
    <location>
        <begin position="221"/>
        <end position="240"/>
    </location>
</feature>
<feature type="compositionally biased region" description="Low complexity" evidence="4">
    <location>
        <begin position="482"/>
        <end position="522"/>
    </location>
</feature>
<dbReference type="InterPro" id="IPR013320">
    <property type="entry name" value="ConA-like_dom_sf"/>
</dbReference>
<feature type="compositionally biased region" description="Low complexity" evidence="4">
    <location>
        <begin position="68"/>
        <end position="83"/>
    </location>
</feature>
<dbReference type="PROSITE" id="PS50090">
    <property type="entry name" value="MYB_LIKE"/>
    <property type="match status" value="1"/>
</dbReference>
<evidence type="ECO:0000256" key="4">
    <source>
        <dbReference type="SAM" id="MobiDB-lite"/>
    </source>
</evidence>
<dbReference type="Gramene" id="KZN03895">
    <property type="protein sequence ID" value="KZN03895"/>
    <property type="gene ID" value="DCAR_012651"/>
</dbReference>
<dbReference type="STRING" id="79200.A0A161WYV4"/>
<dbReference type="InterPro" id="IPR001005">
    <property type="entry name" value="SANT/Myb"/>
</dbReference>
<dbReference type="SMART" id="SM00717">
    <property type="entry name" value="SANT"/>
    <property type="match status" value="1"/>
</dbReference>
<dbReference type="GO" id="GO:0004553">
    <property type="term" value="F:hydrolase activity, hydrolyzing O-glycosyl compounds"/>
    <property type="evidence" value="ECO:0007669"/>
    <property type="project" value="InterPro"/>
</dbReference>
<feature type="domain" description="GH16" evidence="6">
    <location>
        <begin position="820"/>
        <end position="1035"/>
    </location>
</feature>
<dbReference type="InterPro" id="IPR000757">
    <property type="entry name" value="Beta-glucanase-like"/>
</dbReference>
<proteinExistence type="predicted"/>
<gene>
    <name evidence="7" type="ORF">DCAR_012651</name>
</gene>
<feature type="compositionally biased region" description="Polar residues" evidence="4">
    <location>
        <begin position="636"/>
        <end position="654"/>
    </location>
</feature>
<evidence type="ECO:0000256" key="1">
    <source>
        <dbReference type="ARBA" id="ARBA00012152"/>
    </source>
</evidence>
<dbReference type="GO" id="GO:0035267">
    <property type="term" value="C:NuA4 histone acetyltransferase complex"/>
    <property type="evidence" value="ECO:0007669"/>
    <property type="project" value="InterPro"/>
</dbReference>
<comment type="catalytic activity">
    <reaction evidence="3">
        <text>breaks a beta-(1-&gt;4) bond in the backbone of a xyloglucan and transfers the xyloglucanyl segment on to O-4 of the non-reducing terminal glucose residue of an acceptor, which can be a xyloglucan or an oligosaccharide of xyloglucan.</text>
        <dbReference type="EC" id="2.4.1.207"/>
    </reaction>
</comment>
<dbReference type="Pfam" id="PF00722">
    <property type="entry name" value="Glyco_hydro_16"/>
    <property type="match status" value="1"/>
</dbReference>
<feature type="compositionally biased region" description="Polar residues" evidence="4">
    <location>
        <begin position="685"/>
        <end position="703"/>
    </location>
</feature>
<dbReference type="GO" id="GO:0048046">
    <property type="term" value="C:apoplast"/>
    <property type="evidence" value="ECO:0007669"/>
    <property type="project" value="InterPro"/>
</dbReference>
<dbReference type="SUPFAM" id="SSF49899">
    <property type="entry name" value="Concanavalin A-like lectins/glucanases"/>
    <property type="match status" value="1"/>
</dbReference>
<dbReference type="Pfam" id="PF13921">
    <property type="entry name" value="Myb_DNA-bind_6"/>
    <property type="match status" value="1"/>
</dbReference>
<dbReference type="CDD" id="cd00167">
    <property type="entry name" value="SANT"/>
    <property type="match status" value="1"/>
</dbReference>
<dbReference type="PANTHER" id="PTHR46774">
    <property type="entry name" value="CHROMATIN MODIFICATION-RELATED PROTEIN EAF1 A-RELATED"/>
    <property type="match status" value="1"/>
</dbReference>
<sequence>METVSASGQPGSGTSWSLFEDQALVVLVHDMGPNWDLVSDAFNSTLKFKCIFRKPKECKERHKVLMDSPAGEGADSADDSGSSQPYRSTLPGIPKAGSARQLFQRLQGPMEEDTIKSHLEKIIAVGKKQHHKRAQDPRPLQQPHNSHTFALSQVCPNNLNGGPTLTPLDLCDATVSSPDVLSLGYQSPQSSGIPNSNQGSIAPMHPASGANLSAQAFAGAVPGSNLSSASSQISNSVRDVRSGIPRSASLSTDEQQRLQQYSQMVPGRNFQQSNIPVSGVHSGTDRGVRMLTSGNGVGIPSGLHRSIPVPRAGLQGIASSSMVGPGSMLSSGMMGMPNPVNIHSGPAAAQGNSMMRPRDPMHMMRPTQNVEHQRQMMIPELQMQVALGNSQGIPPFGGLSSSFPNQTTAPSVPSYPLNQQLHPISTQQSHMLTNSHHPHLQGPNLANNTQHQAYAIRVAKEKQRVLQQHQQQQFAPSNSLMPHVPGQPQQVSSPQNGSPSQSTPQVSMSPLTVSSSMSSMSSNPKKHHIPTHIVVRNPQGGGSGSINQASKQRQRQPQQQQVQQSGRHHPQQRHLSQSQNQAKITKGVGRGNLMHENLLTDNTVLNGPSTTPGSHIAEKGEENVQVIQGEELYSGSGLNSVQPQKQSAPSHFSPQPQAQQKQNQQTRAHSENSHQNHVPSVVAGPTSNSSQAVPSNQQQHKLSQPFSKIVNQTQSPVQILLHQNRQVNHDHANKLQARDVHISLEPASTVLRKASEHVSDSCSSNPVTAIGSADSPPLTNPPIEPLDQHGQGTEKIQSLVSLPHVAHDGDMKLIVSSWQYKWQGLIIVISTARIDSIEMIGFVSGGPADDVSFDQNYFSLWGLNHITRVDNDKEVQLLLDQYSGGAGFRSISEYGSGKFGIRMKLPDANSTSGIIICFYLTSAPDSSNPGNHDELDFEFAGGGLQTNIFAGDSGSREERYQLWFDPRKDFHLYEILWNPYMVVFYVDKIPVRVYKNYTDKGVNYISNPMHTEASVWTGDWAGTVDWKQGPFVSSYRRFGIHGCKSQNTSMNQECLSPNLHWNLQKDLTPHEQKMHQIFREKHVVYDYCLDKERQQNHPECQLPRN</sequence>
<feature type="region of interest" description="Disordered" evidence="4">
    <location>
        <begin position="635"/>
        <end position="703"/>
    </location>
</feature>
<feature type="compositionally biased region" description="Low complexity" evidence="4">
    <location>
        <begin position="555"/>
        <end position="565"/>
    </location>
</feature>
<dbReference type="Pfam" id="PF06955">
    <property type="entry name" value="XET_C"/>
    <property type="match status" value="1"/>
</dbReference>
<feature type="domain" description="Myb-like" evidence="5">
    <location>
        <begin position="15"/>
        <end position="66"/>
    </location>
</feature>
<dbReference type="EC" id="2.4.1.207" evidence="1"/>
<feature type="region of interest" description="Disordered" evidence="4">
    <location>
        <begin position="68"/>
        <end position="94"/>
    </location>
</feature>
<evidence type="ECO:0000256" key="2">
    <source>
        <dbReference type="ARBA" id="ARBA00022679"/>
    </source>
</evidence>
<dbReference type="Gene3D" id="1.10.10.60">
    <property type="entry name" value="Homeodomain-like"/>
    <property type="match status" value="1"/>
</dbReference>
<feature type="compositionally biased region" description="Low complexity" evidence="4">
    <location>
        <begin position="224"/>
        <end position="236"/>
    </location>
</feature>
<protein>
    <recommendedName>
        <fullName evidence="1">xyloglucan:xyloglucosyl transferase</fullName>
        <ecNumber evidence="1">2.4.1.207</ecNumber>
    </recommendedName>
</protein>